<organism evidence="3 4">
    <name type="scientific">Streptomyces dysideae</name>
    <dbReference type="NCBI Taxonomy" id="909626"/>
    <lineage>
        <taxon>Bacteria</taxon>
        <taxon>Bacillati</taxon>
        <taxon>Actinomycetota</taxon>
        <taxon>Actinomycetes</taxon>
        <taxon>Kitasatosporales</taxon>
        <taxon>Streptomycetaceae</taxon>
        <taxon>Streptomyces</taxon>
    </lineage>
</organism>
<proteinExistence type="predicted"/>
<dbReference type="SUPFAM" id="SSF52200">
    <property type="entry name" value="Toll/Interleukin receptor TIR domain"/>
    <property type="match status" value="1"/>
</dbReference>
<dbReference type="Pfam" id="PF13676">
    <property type="entry name" value="TIR_2"/>
    <property type="match status" value="1"/>
</dbReference>
<dbReference type="EMBL" id="LMXB01000057">
    <property type="protein sequence ID" value="KUO18938.1"/>
    <property type="molecule type" value="Genomic_DNA"/>
</dbReference>
<dbReference type="InterPro" id="IPR027417">
    <property type="entry name" value="P-loop_NTPase"/>
</dbReference>
<reference evidence="3 4" key="1">
    <citation type="submission" date="2015-10" db="EMBL/GenBank/DDBJ databases">
        <title>Draft genome sequence of Streptomyces sp. RV15, isolated from a marine sponge.</title>
        <authorList>
            <person name="Ruckert C."/>
            <person name="Abdelmohsen U.R."/>
            <person name="Winkler A."/>
            <person name="Hentschel U."/>
            <person name="Kalinowski J."/>
            <person name="Kampfer P."/>
            <person name="Glaeser S."/>
        </authorList>
    </citation>
    <scope>NUCLEOTIDE SEQUENCE [LARGE SCALE GENOMIC DNA]</scope>
    <source>
        <strain evidence="3 4">RV15</strain>
    </source>
</reference>
<evidence type="ECO:0000313" key="4">
    <source>
        <dbReference type="Proteomes" id="UP000053260"/>
    </source>
</evidence>
<comment type="caution">
    <text evidence="3">The sequence shown here is derived from an EMBL/GenBank/DDBJ whole genome shotgun (WGS) entry which is preliminary data.</text>
</comment>
<evidence type="ECO:0000256" key="1">
    <source>
        <dbReference type="SAM" id="MobiDB-lite"/>
    </source>
</evidence>
<dbReference type="InterPro" id="IPR047738">
    <property type="entry name" value="SAV_2336-like_N"/>
</dbReference>
<sequence length="1226" mass="133170">MPGAEGAQGSGQAQGQDGGDILREELARLLDAGGGAPDAGDALDVLWIARLSGLEPVDPRQLGGNGTDPRPAPVPTDPEPPVPPADRPTPHPGNPSARLHLPDGGTNGGGTTPPRPGGAHTVRVAQPRALAQPLSVARALRPLRQTVPSPYARALDVDATAAASGDTGLFFPVLCPAPERRFSVDLLIDTGTTMTVWHRLADELRTLLARHGAFADVRAWALHTDGPEPTLAPFRRVARGTGGAGATRRWRQALTDPTGRRAVLVLTDGVGPSWYGDELPAALAGWSRRRPVAALQVLPSRLWHRTALRTAPVRARGTEATRATIEVRSSGPLPGIARGRAGAAGRTRIRWLPVLEVSGDWLAPWARLVSGATTDWTPLEAVPLTGADRPGRGTEADEPTHPATLIERFEEGYLPESFRLLRLLAAAPLSLPVMRLIQRTMLPASTPMHLAEIFLSGLLVRRTPAEPGEDPDSVLYDFRDGVREALLDRLTRTESRRVLRQVMDGVSDRVAATLGGVTDFPALVAGADGGPGGRELPAESRAFAEVAVAVISGAGGDYAEVAERLRRTVAPTEPVPEEGEGEKRRRGVWPFSRRRARDVEVAGAGREAEVVLGGARVPSQIPLRPWFYGLRLEAGADVMNVLTRGMPEEAKRYPILHTATCVIEGARGVGKTTVAAVCAEALAPQFTMVRWIRAHSREALMEDLVDLAHDLGISRPPGGVFPSSLLDGLHDYLRAHPGWLLIYDDVNPESFTLDIRRTGAPTTLWRPPERYGSLLVTLREGTEWLWPHETVTLSELRREAALEYLREALDSHRGDLWDRSAELADLIDVVGTHPLTLTRLVSSLTAGGVPVARHVQEELASSPGVNRFLRSFVWITRGGEFLGTGVAVRPGVVLTTAVKPSRDVLHVHRLGGKDLRVTDHTMRGGTGPTVGVLHVDGDDLTAAPLAYRDDDPAVAVWHTWPERGAKVPGVRLSPAGSEVVVPPPGTALIDAEGRLRSMVARVVDDGTTRIDVTHELIEDLVSGHSERVAMFREMREEMRRAPLIYLSYARAPVDDPLELEFFGDLLRELQELVQGPVMPADFSEGMHGDEDWQERMKDALAGAQVFVPLYSPDYFSSQRCGMEWDAFSRRQTEEGRLAMVPVVWAPVPRAQLPRAVRGVPYRTWYGGGSGYPRDGLMSLYENKPRDYRRLAGSIARHIVEVALGENRLSPCDPSLFDDLRNAFEDR</sequence>
<evidence type="ECO:0000259" key="2">
    <source>
        <dbReference type="Pfam" id="PF13676"/>
    </source>
</evidence>
<dbReference type="AlphaFoldDB" id="A0A101UY09"/>
<dbReference type="InterPro" id="IPR035897">
    <property type="entry name" value="Toll_tir_struct_dom_sf"/>
</dbReference>
<protein>
    <recommendedName>
        <fullName evidence="2">TIR domain-containing protein</fullName>
    </recommendedName>
</protein>
<dbReference type="Proteomes" id="UP000053260">
    <property type="component" value="Unassembled WGS sequence"/>
</dbReference>
<evidence type="ECO:0000313" key="3">
    <source>
        <dbReference type="EMBL" id="KUO18938.1"/>
    </source>
</evidence>
<feature type="domain" description="TIR" evidence="2">
    <location>
        <begin position="1086"/>
        <end position="1152"/>
    </location>
</feature>
<gene>
    <name evidence="3" type="ORF">AQJ91_22285</name>
</gene>
<feature type="compositionally biased region" description="Low complexity" evidence="1">
    <location>
        <begin position="1"/>
        <end position="15"/>
    </location>
</feature>
<dbReference type="Gene3D" id="3.40.50.300">
    <property type="entry name" value="P-loop containing nucleotide triphosphate hydrolases"/>
    <property type="match status" value="1"/>
</dbReference>
<dbReference type="NCBIfam" id="NF041121">
    <property type="entry name" value="SAV_2336_NTERM"/>
    <property type="match status" value="1"/>
</dbReference>
<dbReference type="Gene3D" id="3.40.50.10140">
    <property type="entry name" value="Toll/interleukin-1 receptor homology (TIR) domain"/>
    <property type="match status" value="1"/>
</dbReference>
<dbReference type="SUPFAM" id="SSF52540">
    <property type="entry name" value="P-loop containing nucleoside triphosphate hydrolases"/>
    <property type="match status" value="1"/>
</dbReference>
<feature type="region of interest" description="Disordered" evidence="1">
    <location>
        <begin position="55"/>
        <end position="120"/>
    </location>
</feature>
<dbReference type="RefSeq" id="WP_067024564.1">
    <property type="nucleotide sequence ID" value="NZ_KQ949088.1"/>
</dbReference>
<dbReference type="GO" id="GO:0007165">
    <property type="term" value="P:signal transduction"/>
    <property type="evidence" value="ECO:0007669"/>
    <property type="project" value="InterPro"/>
</dbReference>
<dbReference type="PROSITE" id="PS50890">
    <property type="entry name" value="PUA"/>
    <property type="match status" value="1"/>
</dbReference>
<accession>A0A101UY09</accession>
<keyword evidence="4" id="KW-1185">Reference proteome</keyword>
<dbReference type="STRING" id="909626.AQJ91_22285"/>
<dbReference type="OrthoDB" id="4495511at2"/>
<dbReference type="InterPro" id="IPR000157">
    <property type="entry name" value="TIR_dom"/>
</dbReference>
<name>A0A101UY09_9ACTN</name>
<feature type="compositionally biased region" description="Pro residues" evidence="1">
    <location>
        <begin position="70"/>
        <end position="93"/>
    </location>
</feature>
<feature type="region of interest" description="Disordered" evidence="1">
    <location>
        <begin position="1"/>
        <end position="20"/>
    </location>
</feature>